<organism evidence="14 15">
    <name type="scientific">Adineta steineri</name>
    <dbReference type="NCBI Taxonomy" id="433720"/>
    <lineage>
        <taxon>Eukaryota</taxon>
        <taxon>Metazoa</taxon>
        <taxon>Spiralia</taxon>
        <taxon>Gnathifera</taxon>
        <taxon>Rotifera</taxon>
        <taxon>Eurotatoria</taxon>
        <taxon>Bdelloidea</taxon>
        <taxon>Adinetida</taxon>
        <taxon>Adinetidae</taxon>
        <taxon>Adineta</taxon>
    </lineage>
</organism>
<dbReference type="SMART" id="SM00382">
    <property type="entry name" value="AAA"/>
    <property type="match status" value="1"/>
</dbReference>
<evidence type="ECO:0000256" key="2">
    <source>
        <dbReference type="ARBA" id="ARBA00009726"/>
    </source>
</evidence>
<evidence type="ECO:0000259" key="13">
    <source>
        <dbReference type="PROSITE" id="PS50929"/>
    </source>
</evidence>
<dbReference type="PROSITE" id="PS00211">
    <property type="entry name" value="ABC_TRANSPORTER_1"/>
    <property type="match status" value="1"/>
</dbReference>
<dbReference type="GO" id="GO:0005524">
    <property type="term" value="F:ATP binding"/>
    <property type="evidence" value="ECO:0007669"/>
    <property type="project" value="UniProtKB-KW"/>
</dbReference>
<dbReference type="CDD" id="cd03244">
    <property type="entry name" value="ABCC_MRP_domain2"/>
    <property type="match status" value="1"/>
</dbReference>
<dbReference type="FunFam" id="1.20.1560.10:FF:000013">
    <property type="entry name" value="ABC transporter C family member 2"/>
    <property type="match status" value="1"/>
</dbReference>
<evidence type="ECO:0000256" key="9">
    <source>
        <dbReference type="ARBA" id="ARBA00023136"/>
    </source>
</evidence>
<comment type="similarity">
    <text evidence="2">Belongs to the ABC transporter superfamily. ABCC family. Conjugate transporter (TC 3.A.1.208) subfamily.</text>
</comment>
<evidence type="ECO:0000256" key="8">
    <source>
        <dbReference type="ARBA" id="ARBA00022989"/>
    </source>
</evidence>
<accession>A0A819P3T9</accession>
<evidence type="ECO:0000256" key="3">
    <source>
        <dbReference type="ARBA" id="ARBA00022448"/>
    </source>
</evidence>
<keyword evidence="4 10" id="KW-0812">Transmembrane</keyword>
<dbReference type="InterPro" id="IPR036640">
    <property type="entry name" value="ABC1_TM_sf"/>
</dbReference>
<feature type="transmembrane region" description="Helical" evidence="10">
    <location>
        <begin position="69"/>
        <end position="99"/>
    </location>
</feature>
<feature type="signal peptide" evidence="11">
    <location>
        <begin position="1"/>
        <end position="17"/>
    </location>
</feature>
<dbReference type="InterPro" id="IPR027417">
    <property type="entry name" value="P-loop_NTPase"/>
</dbReference>
<dbReference type="GO" id="GO:0140359">
    <property type="term" value="F:ABC-type transporter activity"/>
    <property type="evidence" value="ECO:0007669"/>
    <property type="project" value="InterPro"/>
</dbReference>
<dbReference type="InterPro" id="IPR050173">
    <property type="entry name" value="ABC_transporter_C-like"/>
</dbReference>
<feature type="transmembrane region" description="Helical" evidence="10">
    <location>
        <begin position="169"/>
        <end position="188"/>
    </location>
</feature>
<dbReference type="InterPro" id="IPR044726">
    <property type="entry name" value="ABCC_6TM_D2"/>
</dbReference>
<evidence type="ECO:0000256" key="7">
    <source>
        <dbReference type="ARBA" id="ARBA00022840"/>
    </source>
</evidence>
<dbReference type="Pfam" id="PF00005">
    <property type="entry name" value="ABC_tran"/>
    <property type="match status" value="1"/>
</dbReference>
<keyword evidence="7" id="KW-0067">ATP-binding</keyword>
<keyword evidence="9 10" id="KW-0472">Membrane</keyword>
<keyword evidence="6" id="KW-0547">Nucleotide-binding</keyword>
<evidence type="ECO:0000256" key="11">
    <source>
        <dbReference type="SAM" id="SignalP"/>
    </source>
</evidence>
<gene>
    <name evidence="14" type="ORF">KXQ929_LOCUS29012</name>
</gene>
<keyword evidence="5" id="KW-0677">Repeat</keyword>
<feature type="domain" description="ABC transporter" evidence="12">
    <location>
        <begin position="263"/>
        <end position="500"/>
    </location>
</feature>
<sequence>MIRADFFLRLILCGASALHNNMFKGILYSSLRFYESNPVGRILNRFGKDQHVIDELLPTTFFDTVQSSLMVLGCIVIVGMSIPWVLLILIPTIPLFLWLRRYYLKSSRNLKRLESTTTSSVYALFSSSLNGLMTIRAFNMENNFVDLFIDKINTHTCASFIFICSGKWLGLRLDLMTCCLTFITGILSITLRNSLDASSVALGLSYCISLTSLFQWTVRQSADTENYMTSAERIDEYSHIPSELDFYKGESKPPPNWPIEGRIEFKNYKLSYRSELEPALKTINLEIAPRNKIGIIGRTGAGKSSIFQALFRLTDKSTTSGEILIDGIDINTLSLNDLRSVLNIIPQSPVLFSNTLRYNLDPFKHCTDEQIWDALESVQLKSTIDKFQDKLNTQVAEYGSNFSVGECQLICVARAILKKQCKILLIDEGTAHVDTKTDEIIQKILHEKFINQTVIIIAHRLNTIMNSDKIVVMNDGLITEYDTSEEVFTEQNELLTYMNNESVL</sequence>
<dbReference type="GO" id="GO:0016020">
    <property type="term" value="C:membrane"/>
    <property type="evidence" value="ECO:0007669"/>
    <property type="project" value="UniProtKB-SubCell"/>
</dbReference>
<dbReference type="InterPro" id="IPR017871">
    <property type="entry name" value="ABC_transporter-like_CS"/>
</dbReference>
<dbReference type="Proteomes" id="UP000663868">
    <property type="component" value="Unassembled WGS sequence"/>
</dbReference>
<dbReference type="Gene3D" id="1.20.1560.10">
    <property type="entry name" value="ABC transporter type 1, transmembrane domain"/>
    <property type="match status" value="1"/>
</dbReference>
<comment type="subcellular location">
    <subcellularLocation>
        <location evidence="1">Membrane</location>
        <topology evidence="1">Multi-pass membrane protein</topology>
    </subcellularLocation>
</comment>
<dbReference type="Gene3D" id="3.40.50.300">
    <property type="entry name" value="P-loop containing nucleotide triphosphate hydrolases"/>
    <property type="match status" value="1"/>
</dbReference>
<evidence type="ECO:0000313" key="14">
    <source>
        <dbReference type="EMBL" id="CAF4009995.1"/>
    </source>
</evidence>
<dbReference type="CDD" id="cd18580">
    <property type="entry name" value="ABC_6TM_ABCC_D2"/>
    <property type="match status" value="1"/>
</dbReference>
<dbReference type="InterPro" id="IPR003593">
    <property type="entry name" value="AAA+_ATPase"/>
</dbReference>
<dbReference type="SUPFAM" id="SSF90123">
    <property type="entry name" value="ABC transporter transmembrane region"/>
    <property type="match status" value="1"/>
</dbReference>
<evidence type="ECO:0000313" key="15">
    <source>
        <dbReference type="Proteomes" id="UP000663868"/>
    </source>
</evidence>
<protein>
    <submittedName>
        <fullName evidence="14">Uncharacterized protein</fullName>
    </submittedName>
</protein>
<dbReference type="InterPro" id="IPR011527">
    <property type="entry name" value="ABC1_TM_dom"/>
</dbReference>
<feature type="chain" id="PRO_5032777657" evidence="11">
    <location>
        <begin position="18"/>
        <end position="504"/>
    </location>
</feature>
<dbReference type="FunFam" id="3.40.50.300:FF:000163">
    <property type="entry name" value="Multidrug resistance-associated protein member 4"/>
    <property type="match status" value="1"/>
</dbReference>
<keyword evidence="3" id="KW-0813">Transport</keyword>
<dbReference type="InterPro" id="IPR003439">
    <property type="entry name" value="ABC_transporter-like_ATP-bd"/>
</dbReference>
<evidence type="ECO:0000256" key="6">
    <source>
        <dbReference type="ARBA" id="ARBA00022741"/>
    </source>
</evidence>
<proteinExistence type="inferred from homology"/>
<evidence type="ECO:0000256" key="4">
    <source>
        <dbReference type="ARBA" id="ARBA00022692"/>
    </source>
</evidence>
<comment type="caution">
    <text evidence="14">The sequence shown here is derived from an EMBL/GenBank/DDBJ whole genome shotgun (WGS) entry which is preliminary data.</text>
</comment>
<evidence type="ECO:0000256" key="5">
    <source>
        <dbReference type="ARBA" id="ARBA00022737"/>
    </source>
</evidence>
<dbReference type="Pfam" id="PF00664">
    <property type="entry name" value="ABC_membrane"/>
    <property type="match status" value="1"/>
</dbReference>
<dbReference type="AlphaFoldDB" id="A0A819P3T9"/>
<keyword evidence="8 10" id="KW-1133">Transmembrane helix</keyword>
<keyword evidence="11" id="KW-0732">Signal</keyword>
<reference evidence="14" key="1">
    <citation type="submission" date="2021-02" db="EMBL/GenBank/DDBJ databases">
        <authorList>
            <person name="Nowell W R."/>
        </authorList>
    </citation>
    <scope>NUCLEOTIDE SEQUENCE</scope>
</reference>
<dbReference type="PROSITE" id="PS50929">
    <property type="entry name" value="ABC_TM1F"/>
    <property type="match status" value="1"/>
</dbReference>
<dbReference type="GO" id="GO:0016887">
    <property type="term" value="F:ATP hydrolysis activity"/>
    <property type="evidence" value="ECO:0007669"/>
    <property type="project" value="InterPro"/>
</dbReference>
<evidence type="ECO:0000256" key="1">
    <source>
        <dbReference type="ARBA" id="ARBA00004141"/>
    </source>
</evidence>
<dbReference type="PROSITE" id="PS50893">
    <property type="entry name" value="ABC_TRANSPORTER_2"/>
    <property type="match status" value="1"/>
</dbReference>
<dbReference type="PANTHER" id="PTHR24223:SF456">
    <property type="entry name" value="MULTIDRUG RESISTANCE-ASSOCIATED PROTEIN LETHAL(2)03659"/>
    <property type="match status" value="1"/>
</dbReference>
<name>A0A819P3T9_9BILA</name>
<feature type="domain" description="ABC transmembrane type-1" evidence="13">
    <location>
        <begin position="1"/>
        <end position="226"/>
    </location>
</feature>
<dbReference type="EMBL" id="CAJOBB010002944">
    <property type="protein sequence ID" value="CAF4009995.1"/>
    <property type="molecule type" value="Genomic_DNA"/>
</dbReference>
<dbReference type="PANTHER" id="PTHR24223">
    <property type="entry name" value="ATP-BINDING CASSETTE SUB-FAMILY C"/>
    <property type="match status" value="1"/>
</dbReference>
<evidence type="ECO:0000256" key="10">
    <source>
        <dbReference type="SAM" id="Phobius"/>
    </source>
</evidence>
<dbReference type="SUPFAM" id="SSF52540">
    <property type="entry name" value="P-loop containing nucleoside triphosphate hydrolases"/>
    <property type="match status" value="1"/>
</dbReference>
<evidence type="ECO:0000259" key="12">
    <source>
        <dbReference type="PROSITE" id="PS50893"/>
    </source>
</evidence>